<dbReference type="PANTHER" id="PTHR13230:SF5">
    <property type="entry name" value="GENERAL TRANSCRIPTION FACTOR 3C POLYPEPTIDE 5"/>
    <property type="match status" value="1"/>
</dbReference>
<comment type="subcellular location">
    <subcellularLocation>
        <location evidence="1">Nucleus</location>
    </subcellularLocation>
</comment>
<dbReference type="GO" id="GO:0001002">
    <property type="term" value="F:RNA polymerase III type 1 promoter sequence-specific DNA binding"/>
    <property type="evidence" value="ECO:0007669"/>
    <property type="project" value="TreeGrafter"/>
</dbReference>
<dbReference type="InterPro" id="IPR042536">
    <property type="entry name" value="TFIIIC_tauA_Sfc1"/>
</dbReference>
<gene>
    <name evidence="8" type="ORF">FSP39_023218</name>
</gene>
<comment type="caution">
    <text evidence="8">The sequence shown here is derived from an EMBL/GenBank/DDBJ whole genome shotgun (WGS) entry which is preliminary data.</text>
</comment>
<name>A0AA88XX29_PINIB</name>
<dbReference type="AlphaFoldDB" id="A0AA88XX29"/>
<protein>
    <recommendedName>
        <fullName evidence="10">General transcription factor 3C polypeptide 5</fullName>
    </recommendedName>
</protein>
<evidence type="ECO:0000313" key="8">
    <source>
        <dbReference type="EMBL" id="KAK3088746.1"/>
    </source>
</evidence>
<evidence type="ECO:0000256" key="3">
    <source>
        <dbReference type="ARBA" id="ARBA00023163"/>
    </source>
</evidence>
<evidence type="ECO:0008006" key="10">
    <source>
        <dbReference type="Google" id="ProtNLM"/>
    </source>
</evidence>
<dbReference type="InterPro" id="IPR019136">
    <property type="entry name" value="TF_IIIC_su-5_HTH"/>
</dbReference>
<proteinExistence type="predicted"/>
<evidence type="ECO:0000313" key="9">
    <source>
        <dbReference type="Proteomes" id="UP001186944"/>
    </source>
</evidence>
<accession>A0AA88XX29</accession>
<dbReference type="GO" id="GO:0006384">
    <property type="term" value="P:transcription initiation at RNA polymerase III promoter"/>
    <property type="evidence" value="ECO:0007669"/>
    <property type="project" value="InterPro"/>
</dbReference>
<dbReference type="Proteomes" id="UP001186944">
    <property type="component" value="Unassembled WGS sequence"/>
</dbReference>
<dbReference type="Gene3D" id="3.30.200.160">
    <property type="entry name" value="TFIIIC, subcomplex tauA, subunit Sfc1, barrel domain"/>
    <property type="match status" value="1"/>
</dbReference>
<dbReference type="GO" id="GO:0001003">
    <property type="term" value="F:RNA polymerase III type 2 promoter sequence-specific DNA binding"/>
    <property type="evidence" value="ECO:0007669"/>
    <property type="project" value="TreeGrafter"/>
</dbReference>
<dbReference type="Pfam" id="PF17682">
    <property type="entry name" value="Tau95_N"/>
    <property type="match status" value="1"/>
</dbReference>
<evidence type="ECO:0000256" key="5">
    <source>
        <dbReference type="SAM" id="MobiDB-lite"/>
    </source>
</evidence>
<evidence type="ECO:0000259" key="7">
    <source>
        <dbReference type="Pfam" id="PF17682"/>
    </source>
</evidence>
<keyword evidence="9" id="KW-1185">Reference proteome</keyword>
<dbReference type="FunFam" id="3.30.200.160:FF:000002">
    <property type="entry name" value="Transcription factor IIIC, subunit 5"/>
    <property type="match status" value="1"/>
</dbReference>
<feature type="compositionally biased region" description="Basic and acidic residues" evidence="5">
    <location>
        <begin position="500"/>
        <end position="509"/>
    </location>
</feature>
<dbReference type="InterPro" id="IPR040454">
    <property type="entry name" value="TF_IIIC_Tfc1/Sfc1"/>
</dbReference>
<keyword evidence="4" id="KW-0539">Nucleus</keyword>
<evidence type="ECO:0000259" key="6">
    <source>
        <dbReference type="Pfam" id="PF09734"/>
    </source>
</evidence>
<evidence type="ECO:0000256" key="1">
    <source>
        <dbReference type="ARBA" id="ARBA00004123"/>
    </source>
</evidence>
<dbReference type="GO" id="GO:0000127">
    <property type="term" value="C:transcription factor TFIIIC complex"/>
    <property type="evidence" value="ECO:0007669"/>
    <property type="project" value="InterPro"/>
</dbReference>
<feature type="region of interest" description="Disordered" evidence="5">
    <location>
        <begin position="365"/>
        <end position="385"/>
    </location>
</feature>
<organism evidence="8 9">
    <name type="scientific">Pinctada imbricata</name>
    <name type="common">Atlantic pearl-oyster</name>
    <name type="synonym">Pinctada martensii</name>
    <dbReference type="NCBI Taxonomy" id="66713"/>
    <lineage>
        <taxon>Eukaryota</taxon>
        <taxon>Metazoa</taxon>
        <taxon>Spiralia</taxon>
        <taxon>Lophotrochozoa</taxon>
        <taxon>Mollusca</taxon>
        <taxon>Bivalvia</taxon>
        <taxon>Autobranchia</taxon>
        <taxon>Pteriomorphia</taxon>
        <taxon>Pterioida</taxon>
        <taxon>Pterioidea</taxon>
        <taxon>Pteriidae</taxon>
        <taxon>Pinctada</taxon>
    </lineage>
</organism>
<keyword evidence="2" id="KW-0238">DNA-binding</keyword>
<feature type="compositionally biased region" description="Basic and acidic residues" evidence="5">
    <location>
        <begin position="376"/>
        <end position="385"/>
    </location>
</feature>
<feature type="domain" description="Transcription factor IIIC subunit Tfc1/Sfc1 triple barrel" evidence="7">
    <location>
        <begin position="30"/>
        <end position="130"/>
    </location>
</feature>
<dbReference type="PANTHER" id="PTHR13230">
    <property type="entry name" value="GENERAL TRANSCRIPTION FACTOR IIIC, POLYPEPTIDE 5"/>
    <property type="match status" value="1"/>
</dbReference>
<feature type="region of interest" description="Disordered" evidence="5">
    <location>
        <begin position="483"/>
        <end position="553"/>
    </location>
</feature>
<evidence type="ECO:0000256" key="4">
    <source>
        <dbReference type="ARBA" id="ARBA00023242"/>
    </source>
</evidence>
<dbReference type="EMBL" id="VSWD01000011">
    <property type="protein sequence ID" value="KAK3088746.1"/>
    <property type="molecule type" value="Genomic_DNA"/>
</dbReference>
<keyword evidence="3" id="KW-0804">Transcription</keyword>
<reference evidence="8" key="1">
    <citation type="submission" date="2019-08" db="EMBL/GenBank/DDBJ databases">
        <title>The improved chromosome-level genome for the pearl oyster Pinctada fucata martensii using PacBio sequencing and Hi-C.</title>
        <authorList>
            <person name="Zheng Z."/>
        </authorList>
    </citation>
    <scope>NUCLEOTIDE SEQUENCE</scope>
    <source>
        <strain evidence="8">ZZ-2019</strain>
        <tissue evidence="8">Adductor muscle</tissue>
    </source>
</reference>
<feature type="domain" description="Transcription factor IIIC subunit 5 HTH" evidence="6">
    <location>
        <begin position="166"/>
        <end position="319"/>
    </location>
</feature>
<dbReference type="Pfam" id="PF09734">
    <property type="entry name" value="Tau95"/>
    <property type="match status" value="1"/>
</dbReference>
<dbReference type="InterPro" id="IPR041499">
    <property type="entry name" value="Tfc1/Sfc1_N"/>
</dbReference>
<sequence length="584" mass="68343">MNTDEQDSEERMTDSDRRMKVSFNKHRKFICVEYPGIVENTEMAIKSLGGVENLSEIYSDETKRLPLQWRPDDIFSKPAYGERNLTTNLLLKVKVRRRKSTKEICQCSTEVLGTVGITYKFKGLADFQYLPVEEKKGKQVQFLDKLVVERMEDRKEFLNRDVPLYLPPISFCRTDAPDKDYQFRPEIIHRPGFADPASDRPSHLIGPSREVRSNYTVFINYGDKIPQGNSEIGLKKLRLRLKSCESKEEEIDRLFQIRPIWSRFAISNYYSSSKASLKYLLPMKAYYCLTGPWRCMWIKFGFDPTKDPETKKYQIIDFRMRQSMPTGNFGIERKRGFNFQMFTAKNRKSLNSTLINPATIAVTLGRSQKEEESEEGGSKVEKETEEQVGKHIFLPDRLPYCRQIFYQIMDIREPEIQKILNSFTSKVCSAKSGWFSMHQIVKVRDIMTNHIRKLLIDKGMYFWPPSNKQALSKIRNQRELKENEKRLKQKQGIEVSDTEDSGKEEKNDRNDEEEDDGNEVEDDGNEEEDFDDGNLEQEREMRYGKGQMFEEEMGGAPGVDLEAEEEMEFEQTFTEVNHDILEFL</sequence>
<evidence type="ECO:0000256" key="2">
    <source>
        <dbReference type="ARBA" id="ARBA00023125"/>
    </source>
</evidence>
<dbReference type="GO" id="GO:0005634">
    <property type="term" value="C:nucleus"/>
    <property type="evidence" value="ECO:0007669"/>
    <property type="project" value="UniProtKB-SubCell"/>
</dbReference>
<feature type="compositionally biased region" description="Acidic residues" evidence="5">
    <location>
        <begin position="510"/>
        <end position="535"/>
    </location>
</feature>